<feature type="domain" description="ABC transmembrane type-1" evidence="7">
    <location>
        <begin position="190"/>
        <end position="381"/>
    </location>
</feature>
<feature type="transmembrane region" description="Helical" evidence="6">
    <location>
        <begin position="83"/>
        <end position="107"/>
    </location>
</feature>
<evidence type="ECO:0000256" key="4">
    <source>
        <dbReference type="ARBA" id="ARBA00022989"/>
    </source>
</evidence>
<feature type="transmembrane region" description="Helical" evidence="6">
    <location>
        <begin position="257"/>
        <end position="277"/>
    </location>
</feature>
<feature type="transmembrane region" description="Helical" evidence="6">
    <location>
        <begin position="48"/>
        <end position="71"/>
    </location>
</feature>
<dbReference type="GO" id="GO:0031460">
    <property type="term" value="P:glycine betaine transport"/>
    <property type="evidence" value="ECO:0007669"/>
    <property type="project" value="TreeGrafter"/>
</dbReference>
<evidence type="ECO:0000256" key="6">
    <source>
        <dbReference type="RuleBase" id="RU363032"/>
    </source>
</evidence>
<dbReference type="Proteomes" id="UP000321258">
    <property type="component" value="Unassembled WGS sequence"/>
</dbReference>
<name>A0A512IJU0_9HYPH</name>
<keyword evidence="5 6" id="KW-0472">Membrane</keyword>
<dbReference type="PROSITE" id="PS50928">
    <property type="entry name" value="ABC_TM1"/>
    <property type="match status" value="1"/>
</dbReference>
<evidence type="ECO:0000256" key="5">
    <source>
        <dbReference type="ARBA" id="ARBA00023136"/>
    </source>
</evidence>
<comment type="subcellular location">
    <subcellularLocation>
        <location evidence="1 6">Cell membrane</location>
        <topology evidence="1 6">Multi-pass membrane protein</topology>
    </subcellularLocation>
</comment>
<dbReference type="InterPro" id="IPR000515">
    <property type="entry name" value="MetI-like"/>
</dbReference>
<dbReference type="PANTHER" id="PTHR30177">
    <property type="entry name" value="GLYCINE BETAINE/L-PROLINE TRANSPORT SYSTEM PERMEASE PROTEIN PROW"/>
    <property type="match status" value="1"/>
</dbReference>
<keyword evidence="4 6" id="KW-1133">Transmembrane helix</keyword>
<keyword evidence="3 6" id="KW-0812">Transmembrane</keyword>
<dbReference type="EMBL" id="BJZT01000004">
    <property type="protein sequence ID" value="GEO97976.1"/>
    <property type="molecule type" value="Genomic_DNA"/>
</dbReference>
<keyword evidence="2 6" id="KW-0813">Transport</keyword>
<evidence type="ECO:0000256" key="2">
    <source>
        <dbReference type="ARBA" id="ARBA00022448"/>
    </source>
</evidence>
<protein>
    <submittedName>
        <fullName evidence="8">ABC transporter permease</fullName>
    </submittedName>
</protein>
<feature type="transmembrane region" description="Helical" evidence="6">
    <location>
        <begin position="358"/>
        <end position="377"/>
    </location>
</feature>
<evidence type="ECO:0000256" key="3">
    <source>
        <dbReference type="ARBA" id="ARBA00022692"/>
    </source>
</evidence>
<dbReference type="AlphaFoldDB" id="A0A512IJU0"/>
<comment type="similarity">
    <text evidence="6">Belongs to the binding-protein-dependent transport system permease family.</text>
</comment>
<dbReference type="Gene3D" id="1.10.3720.10">
    <property type="entry name" value="MetI-like"/>
    <property type="match status" value="1"/>
</dbReference>
<gene>
    <name evidence="8" type="ORF">MHA02_03640</name>
</gene>
<feature type="transmembrane region" description="Helical" evidence="6">
    <location>
        <begin position="20"/>
        <end position="42"/>
    </location>
</feature>
<feature type="transmembrane region" description="Helical" evidence="6">
    <location>
        <begin position="190"/>
        <end position="214"/>
    </location>
</feature>
<accession>A0A512IJU0</accession>
<reference evidence="8 9" key="1">
    <citation type="submission" date="2019-07" db="EMBL/GenBank/DDBJ databases">
        <title>Whole genome shotgun sequence of Methylobacterium haplocladii NBRC 107714.</title>
        <authorList>
            <person name="Hosoyama A."/>
            <person name="Uohara A."/>
            <person name="Ohji S."/>
            <person name="Ichikawa N."/>
        </authorList>
    </citation>
    <scope>NUCLEOTIDE SEQUENCE [LARGE SCALE GENOMIC DNA]</scope>
    <source>
        <strain evidence="8 9">NBRC 107714</strain>
    </source>
</reference>
<sequence>MRVFAGQMTAPAGRTVADAIPLVVIAAACFGIAGGLPLLQIAANRLVVGTPVSAVAALGSRGWLVVGLCLLGGLLQGAGRSRVVAFAALAAFSAALMLLAAGLGAAAADLVAGQPPAARARLASGSWVGLLLLSGLVAAAAARVRMPGSGWLTLAALMAGFVLLYASGAFDGLSLAMEYRARAGSVRAAVIQHLILSATAVALSALGCVLLYAWRPGRGAVEIAVNGLQVVPAVALLGGLVALTSGLLTAFPAMRSAGLSALGPGPAILAVAAYLLLPLWRGLEGALRAPDPATIDAARAIGLTSHQTLRDVRLPLGAPILVGALRVASVQSIGLATLGALVGAGGLGGIVFDGMSQFAPDLILLGALPVIGISLIVERALSLLENRVRQRWHG</sequence>
<dbReference type="Pfam" id="PF00528">
    <property type="entry name" value="BPD_transp_1"/>
    <property type="match status" value="1"/>
</dbReference>
<proteinExistence type="inferred from homology"/>
<evidence type="ECO:0000313" key="8">
    <source>
        <dbReference type="EMBL" id="GEO97976.1"/>
    </source>
</evidence>
<dbReference type="SUPFAM" id="SSF161098">
    <property type="entry name" value="MetI-like"/>
    <property type="match status" value="1"/>
</dbReference>
<feature type="transmembrane region" description="Helical" evidence="6">
    <location>
        <begin position="151"/>
        <end position="170"/>
    </location>
</feature>
<feature type="transmembrane region" description="Helical" evidence="6">
    <location>
        <begin position="226"/>
        <end position="251"/>
    </location>
</feature>
<dbReference type="InterPro" id="IPR051204">
    <property type="entry name" value="ABC_transp_perm/SBD"/>
</dbReference>
<feature type="transmembrane region" description="Helical" evidence="6">
    <location>
        <begin position="333"/>
        <end position="352"/>
    </location>
</feature>
<comment type="caution">
    <text evidence="8">The sequence shown here is derived from an EMBL/GenBank/DDBJ whole genome shotgun (WGS) entry which is preliminary data.</text>
</comment>
<dbReference type="InterPro" id="IPR035906">
    <property type="entry name" value="MetI-like_sf"/>
</dbReference>
<dbReference type="GO" id="GO:0055085">
    <property type="term" value="P:transmembrane transport"/>
    <property type="evidence" value="ECO:0007669"/>
    <property type="project" value="InterPro"/>
</dbReference>
<dbReference type="PANTHER" id="PTHR30177:SF30">
    <property type="entry name" value="GLYCINE BETAINE UPTAKE SYSTEM PERMEASE PROTEIN YEHY"/>
    <property type="match status" value="1"/>
</dbReference>
<keyword evidence="9" id="KW-1185">Reference proteome</keyword>
<evidence type="ECO:0000256" key="1">
    <source>
        <dbReference type="ARBA" id="ARBA00004651"/>
    </source>
</evidence>
<dbReference type="GO" id="GO:0005886">
    <property type="term" value="C:plasma membrane"/>
    <property type="evidence" value="ECO:0007669"/>
    <property type="project" value="UniProtKB-SubCell"/>
</dbReference>
<evidence type="ECO:0000259" key="7">
    <source>
        <dbReference type="PROSITE" id="PS50928"/>
    </source>
</evidence>
<organism evidence="8 9">
    <name type="scientific">Methylobacterium haplocladii</name>
    <dbReference type="NCBI Taxonomy" id="1176176"/>
    <lineage>
        <taxon>Bacteria</taxon>
        <taxon>Pseudomonadati</taxon>
        <taxon>Pseudomonadota</taxon>
        <taxon>Alphaproteobacteria</taxon>
        <taxon>Hyphomicrobiales</taxon>
        <taxon>Methylobacteriaceae</taxon>
        <taxon>Methylobacterium</taxon>
    </lineage>
</organism>
<feature type="transmembrane region" description="Helical" evidence="6">
    <location>
        <begin position="127"/>
        <end position="144"/>
    </location>
</feature>
<dbReference type="PROSITE" id="PS51257">
    <property type="entry name" value="PROKAR_LIPOPROTEIN"/>
    <property type="match status" value="1"/>
</dbReference>
<evidence type="ECO:0000313" key="9">
    <source>
        <dbReference type="Proteomes" id="UP000321258"/>
    </source>
</evidence>